<evidence type="ECO:0000313" key="3">
    <source>
        <dbReference type="Proteomes" id="UP000731907"/>
    </source>
</evidence>
<sequence>MKTTLFGAALATLVLSAIPTLALAGPIERACLRSDRDAANRRVCSCIQQVADMTLRGGDQRRAAKFFADPDRAHETWMSKRASDDAFWERYKNFGATAEAYCAG</sequence>
<dbReference type="Proteomes" id="UP000731907">
    <property type="component" value="Unassembled WGS sequence"/>
</dbReference>
<gene>
    <name evidence="2" type="ORF">GU927_006235</name>
</gene>
<dbReference type="RefSeq" id="WP_161761495.1">
    <property type="nucleotide sequence ID" value="NZ_JAAATX020000004.1"/>
</dbReference>
<reference evidence="2 3" key="1">
    <citation type="submission" date="2021-06" db="EMBL/GenBank/DDBJ databases">
        <title>Rhodobacteraceae bacterium strain HSP-20.</title>
        <authorList>
            <person name="Chen W.-M."/>
        </authorList>
    </citation>
    <scope>NUCLEOTIDE SEQUENCE [LARGE SCALE GENOMIC DNA]</scope>
    <source>
        <strain evidence="2 3">HSP-20</strain>
    </source>
</reference>
<feature type="chain" id="PRO_5046622327" description="Arginine transporter" evidence="1">
    <location>
        <begin position="25"/>
        <end position="104"/>
    </location>
</feature>
<organism evidence="2 3">
    <name type="scientific">Paragemmobacter amnigenus</name>
    <dbReference type="NCBI Taxonomy" id="2852097"/>
    <lineage>
        <taxon>Bacteria</taxon>
        <taxon>Pseudomonadati</taxon>
        <taxon>Pseudomonadota</taxon>
        <taxon>Alphaproteobacteria</taxon>
        <taxon>Rhodobacterales</taxon>
        <taxon>Paracoccaceae</taxon>
        <taxon>Paragemmobacter</taxon>
    </lineage>
</organism>
<evidence type="ECO:0000313" key="2">
    <source>
        <dbReference type="EMBL" id="MBU9697442.1"/>
    </source>
</evidence>
<evidence type="ECO:0008006" key="4">
    <source>
        <dbReference type="Google" id="ProtNLM"/>
    </source>
</evidence>
<proteinExistence type="predicted"/>
<protein>
    <recommendedName>
        <fullName evidence="4">Arginine transporter</fullName>
    </recommendedName>
</protein>
<feature type="signal peptide" evidence="1">
    <location>
        <begin position="1"/>
        <end position="24"/>
    </location>
</feature>
<comment type="caution">
    <text evidence="2">The sequence shown here is derived from an EMBL/GenBank/DDBJ whole genome shotgun (WGS) entry which is preliminary data.</text>
</comment>
<keyword evidence="1" id="KW-0732">Signal</keyword>
<accession>A0ABS6J1Z2</accession>
<name>A0ABS6J1Z2_9RHOB</name>
<keyword evidence="3" id="KW-1185">Reference proteome</keyword>
<evidence type="ECO:0000256" key="1">
    <source>
        <dbReference type="SAM" id="SignalP"/>
    </source>
</evidence>
<dbReference type="EMBL" id="JAAATX020000004">
    <property type="protein sequence ID" value="MBU9697442.1"/>
    <property type="molecule type" value="Genomic_DNA"/>
</dbReference>